<name>A0A1F4ZBI0_9BACT</name>
<organism evidence="1 2">
    <name type="scientific">Candidatus Amesbacteria bacterium RIFCSPLOWO2_01_FULL_48_25</name>
    <dbReference type="NCBI Taxonomy" id="1797259"/>
    <lineage>
        <taxon>Bacteria</taxon>
        <taxon>Candidatus Amesiibacteriota</taxon>
    </lineage>
</organism>
<dbReference type="STRING" id="1797259.A2989_03010"/>
<dbReference type="Proteomes" id="UP000177080">
    <property type="component" value="Unassembled WGS sequence"/>
</dbReference>
<gene>
    <name evidence="1" type="ORF">A2989_03010</name>
</gene>
<sequence length="97" mass="11040">MERFLIRFESVLIPYIIPIRMVQINRTAKKQIFSKIEIASYFALETIRVTTIALLGIINQEPLQAAFFYSALGTVTEFVASNLVVDRTFPKPPPPQP</sequence>
<protein>
    <submittedName>
        <fullName evidence="1">Uncharacterized protein</fullName>
    </submittedName>
</protein>
<evidence type="ECO:0000313" key="2">
    <source>
        <dbReference type="Proteomes" id="UP000177080"/>
    </source>
</evidence>
<proteinExistence type="predicted"/>
<comment type="caution">
    <text evidence="1">The sequence shown here is derived from an EMBL/GenBank/DDBJ whole genome shotgun (WGS) entry which is preliminary data.</text>
</comment>
<dbReference type="EMBL" id="MEXN01000005">
    <property type="protein sequence ID" value="OGD03623.1"/>
    <property type="molecule type" value="Genomic_DNA"/>
</dbReference>
<dbReference type="AlphaFoldDB" id="A0A1F4ZBI0"/>
<evidence type="ECO:0000313" key="1">
    <source>
        <dbReference type="EMBL" id="OGD03623.1"/>
    </source>
</evidence>
<reference evidence="1 2" key="1">
    <citation type="journal article" date="2016" name="Nat. Commun.">
        <title>Thousands of microbial genomes shed light on interconnected biogeochemical processes in an aquifer system.</title>
        <authorList>
            <person name="Anantharaman K."/>
            <person name="Brown C.T."/>
            <person name="Hug L.A."/>
            <person name="Sharon I."/>
            <person name="Castelle C.J."/>
            <person name="Probst A.J."/>
            <person name="Thomas B.C."/>
            <person name="Singh A."/>
            <person name="Wilkins M.J."/>
            <person name="Karaoz U."/>
            <person name="Brodie E.L."/>
            <person name="Williams K.H."/>
            <person name="Hubbard S.S."/>
            <person name="Banfield J.F."/>
        </authorList>
    </citation>
    <scope>NUCLEOTIDE SEQUENCE [LARGE SCALE GENOMIC DNA]</scope>
</reference>
<accession>A0A1F4ZBI0</accession>